<evidence type="ECO:0000313" key="13">
    <source>
        <dbReference type="RefSeq" id="XP_014379395.1"/>
    </source>
</evidence>
<evidence type="ECO:0000256" key="7">
    <source>
        <dbReference type="ARBA" id="ARBA00023212"/>
    </source>
</evidence>
<evidence type="ECO:0000256" key="2">
    <source>
        <dbReference type="ARBA" id="ARBA00006875"/>
    </source>
</evidence>
<evidence type="ECO:0000256" key="3">
    <source>
        <dbReference type="ARBA" id="ARBA00022490"/>
    </source>
</evidence>
<organism evidence="12 13">
    <name type="scientific">Alligator sinensis</name>
    <name type="common">Chinese alligator</name>
    <dbReference type="NCBI Taxonomy" id="38654"/>
    <lineage>
        <taxon>Eukaryota</taxon>
        <taxon>Metazoa</taxon>
        <taxon>Chordata</taxon>
        <taxon>Craniata</taxon>
        <taxon>Vertebrata</taxon>
        <taxon>Euteleostomi</taxon>
        <taxon>Archelosauria</taxon>
        <taxon>Archosauria</taxon>
        <taxon>Crocodylia</taxon>
        <taxon>Alligatoridae</taxon>
        <taxon>Alligatorinae</taxon>
        <taxon>Alligator</taxon>
    </lineage>
</organism>
<dbReference type="PANTHER" id="PTHR14517">
    <property type="entry name" value="RIB43A-RELATED"/>
    <property type="match status" value="1"/>
</dbReference>
<keyword evidence="4" id="KW-0282">Flagellum</keyword>
<evidence type="ECO:0000256" key="6">
    <source>
        <dbReference type="ARBA" id="ARBA00023069"/>
    </source>
</evidence>
<evidence type="ECO:0000313" key="12">
    <source>
        <dbReference type="Proteomes" id="UP000189705"/>
    </source>
</evidence>
<accession>A0A1U8DQ63</accession>
<dbReference type="InterPro" id="IPR008805">
    <property type="entry name" value="RIB43A"/>
</dbReference>
<keyword evidence="6" id="KW-0969">Cilium</keyword>
<evidence type="ECO:0000256" key="8">
    <source>
        <dbReference type="ARBA" id="ARBA00023273"/>
    </source>
</evidence>
<keyword evidence="8" id="KW-0966">Cell projection</keyword>
<sequence>MRYWTIPLSSILGNCAPSPQAAEMAEQRLAWAQKQSMVHAEMQAGLTGLLEPPQTLHQAQVTQHQERQRQEEEEQWWEAEWAAQRQAAAREGLALEELESRIRRGLRRALDCFNRQLAEEQRAQQQHLNRDIYTSMPIVQYHLQFSTSSR</sequence>
<protein>
    <recommendedName>
        <fullName evidence="9">RIB43A-like with coiled-coils protein 1</fullName>
    </recommendedName>
</protein>
<dbReference type="PANTHER" id="PTHR14517:SF11">
    <property type="entry name" value="RIB43A-LIKE WITH COILED-COILS PROTEIN 1"/>
    <property type="match status" value="1"/>
</dbReference>
<evidence type="ECO:0000256" key="4">
    <source>
        <dbReference type="ARBA" id="ARBA00022846"/>
    </source>
</evidence>
<keyword evidence="5" id="KW-0175">Coiled coil</keyword>
<comment type="subunit">
    <text evidence="10">Microtubule inner protein component of sperm flagellar doublet microtubules.</text>
</comment>
<dbReference type="AlphaFoldDB" id="A0A1U8DQ63"/>
<dbReference type="GeneID" id="102377277"/>
<proteinExistence type="inferred from homology"/>
<feature type="region of interest" description="Disordered" evidence="11">
    <location>
        <begin position="56"/>
        <end position="75"/>
    </location>
</feature>
<dbReference type="Pfam" id="PF05914">
    <property type="entry name" value="RIB43A"/>
    <property type="match status" value="1"/>
</dbReference>
<evidence type="ECO:0000256" key="1">
    <source>
        <dbReference type="ARBA" id="ARBA00004611"/>
    </source>
</evidence>
<keyword evidence="3" id="KW-0963">Cytoplasm</keyword>
<dbReference type="Proteomes" id="UP000189705">
    <property type="component" value="Unplaced"/>
</dbReference>
<evidence type="ECO:0000256" key="9">
    <source>
        <dbReference type="ARBA" id="ARBA00041087"/>
    </source>
</evidence>
<name>A0A1U8DQ63_ALLSI</name>
<comment type="subcellular location">
    <subcellularLocation>
        <location evidence="1">Cytoplasm</location>
        <location evidence="1">Cytoskeleton</location>
        <location evidence="1">Flagellum axoneme</location>
    </subcellularLocation>
</comment>
<evidence type="ECO:0000256" key="5">
    <source>
        <dbReference type="ARBA" id="ARBA00023054"/>
    </source>
</evidence>
<keyword evidence="7" id="KW-0206">Cytoskeleton</keyword>
<evidence type="ECO:0000256" key="11">
    <source>
        <dbReference type="SAM" id="MobiDB-lite"/>
    </source>
</evidence>
<evidence type="ECO:0000256" key="10">
    <source>
        <dbReference type="ARBA" id="ARBA00046435"/>
    </source>
</evidence>
<dbReference type="STRING" id="38654.A0A1U8DQ63"/>
<gene>
    <name evidence="13" type="primary">LOC102377277</name>
</gene>
<dbReference type="RefSeq" id="XP_014379395.1">
    <property type="nucleotide sequence ID" value="XM_014523909.2"/>
</dbReference>
<dbReference type="InParanoid" id="A0A1U8DQ63"/>
<keyword evidence="12" id="KW-1185">Reference proteome</keyword>
<reference evidence="13" key="1">
    <citation type="submission" date="2025-08" db="UniProtKB">
        <authorList>
            <consortium name="RefSeq"/>
        </authorList>
    </citation>
    <scope>IDENTIFICATION</scope>
</reference>
<comment type="similarity">
    <text evidence="2">Belongs to the RIB43A family.</text>
</comment>